<reference evidence="2 3" key="1">
    <citation type="submission" date="2019-04" db="EMBL/GenBank/DDBJ databases">
        <title>Phreatobacter aquaticus sp. nov.</title>
        <authorList>
            <person name="Choi A."/>
        </authorList>
    </citation>
    <scope>NUCLEOTIDE SEQUENCE [LARGE SCALE GENOMIC DNA]</scope>
    <source>
        <strain evidence="2 3">KCTC 52518</strain>
    </source>
</reference>
<feature type="signal peptide" evidence="1">
    <location>
        <begin position="1"/>
        <end position="24"/>
    </location>
</feature>
<dbReference type="Pfam" id="PF06823">
    <property type="entry name" value="DUF1236"/>
    <property type="match status" value="1"/>
</dbReference>
<keyword evidence="1" id="KW-0732">Signal</keyword>
<keyword evidence="3" id="KW-1185">Reference proteome</keyword>
<dbReference type="EMBL" id="CP039690">
    <property type="protein sequence ID" value="QCI69391.1"/>
    <property type="molecule type" value="Genomic_DNA"/>
</dbReference>
<accession>A0A4D7B8B8</accession>
<dbReference type="Proteomes" id="UP000298781">
    <property type="component" value="Chromosome"/>
</dbReference>
<gene>
    <name evidence="2" type="ORF">E8M01_24255</name>
</gene>
<dbReference type="AlphaFoldDB" id="A0A4D7B8B8"/>
<dbReference type="KEGG" id="pstg:E8M01_24255"/>
<evidence type="ECO:0000313" key="3">
    <source>
        <dbReference type="Proteomes" id="UP000298781"/>
    </source>
</evidence>
<proteinExistence type="predicted"/>
<evidence type="ECO:0000313" key="2">
    <source>
        <dbReference type="EMBL" id="QCI69391.1"/>
    </source>
</evidence>
<protein>
    <submittedName>
        <fullName evidence="2">DUF1236 domain-containing protein</fullName>
    </submittedName>
</protein>
<feature type="chain" id="PRO_5020608139" evidence="1">
    <location>
        <begin position="25"/>
        <end position="147"/>
    </location>
</feature>
<name>A0A4D7B8B8_9HYPH</name>
<dbReference type="OrthoDB" id="102964at2"/>
<organism evidence="2 3">
    <name type="scientific">Phreatobacter stygius</name>
    <dbReference type="NCBI Taxonomy" id="1940610"/>
    <lineage>
        <taxon>Bacteria</taxon>
        <taxon>Pseudomonadati</taxon>
        <taxon>Pseudomonadota</taxon>
        <taxon>Alphaproteobacteria</taxon>
        <taxon>Hyphomicrobiales</taxon>
        <taxon>Phreatobacteraceae</taxon>
        <taxon>Phreatobacter</taxon>
    </lineage>
</organism>
<evidence type="ECO:0000256" key="1">
    <source>
        <dbReference type="SAM" id="SignalP"/>
    </source>
</evidence>
<dbReference type="InterPro" id="IPR009642">
    <property type="entry name" value="DUF1236"/>
</dbReference>
<sequence>MLTRNSLTKMTILSLVLAPSMAFAQTQVPEPRPGIPPGVGTGAATGAVGGAIVGGPVGAVVGGVAGAVVGGIAEASQPQFRTYVTERRHPSYRYSSDVVIGGELPSAGVTYYEVPRQYGETRYRYTVVNNRTVLVDPQTRRIVQVFD</sequence>